<dbReference type="PANTHER" id="PTHR13305">
    <property type="entry name" value="RIBOSOME BIOGENESIS PROTEIN NOP10"/>
    <property type="match status" value="1"/>
</dbReference>
<dbReference type="GO" id="GO:1904874">
    <property type="term" value="P:positive regulation of telomerase RNA localization to Cajal body"/>
    <property type="evidence" value="ECO:0007669"/>
    <property type="project" value="TreeGrafter"/>
</dbReference>
<accession>A0AAW0JYD7</accession>
<dbReference type="GO" id="GO:0030515">
    <property type="term" value="F:snoRNA binding"/>
    <property type="evidence" value="ECO:0007669"/>
    <property type="project" value="InterPro"/>
</dbReference>
<name>A0AAW0JYD7_QUESU</name>
<proteinExistence type="predicted"/>
<dbReference type="PANTHER" id="PTHR13305:SF0">
    <property type="entry name" value="H_ACA RIBONUCLEOPROTEIN COMPLEX SUBUNIT 3"/>
    <property type="match status" value="1"/>
</dbReference>
<dbReference type="GO" id="GO:0031429">
    <property type="term" value="C:box H/ACA snoRNP complex"/>
    <property type="evidence" value="ECO:0007669"/>
    <property type="project" value="TreeGrafter"/>
</dbReference>
<organism evidence="1 2">
    <name type="scientific">Quercus suber</name>
    <name type="common">Cork oak</name>
    <dbReference type="NCBI Taxonomy" id="58331"/>
    <lineage>
        <taxon>Eukaryota</taxon>
        <taxon>Viridiplantae</taxon>
        <taxon>Streptophyta</taxon>
        <taxon>Embryophyta</taxon>
        <taxon>Tracheophyta</taxon>
        <taxon>Spermatophyta</taxon>
        <taxon>Magnoliopsida</taxon>
        <taxon>eudicotyledons</taxon>
        <taxon>Gunneridae</taxon>
        <taxon>Pentapetalae</taxon>
        <taxon>rosids</taxon>
        <taxon>fabids</taxon>
        <taxon>Fagales</taxon>
        <taxon>Fagaceae</taxon>
        <taxon>Quercus</taxon>
    </lineage>
</organism>
<protein>
    <submittedName>
        <fullName evidence="1">Uncharacterized protein</fullName>
    </submittedName>
</protein>
<comment type="caution">
    <text evidence="1">The sequence shown here is derived from an EMBL/GenBank/DDBJ whole genome shotgun (WGS) entry which is preliminary data.</text>
</comment>
<dbReference type="GO" id="GO:0031118">
    <property type="term" value="P:rRNA pseudouridine synthesis"/>
    <property type="evidence" value="ECO:0007669"/>
    <property type="project" value="TreeGrafter"/>
</dbReference>
<gene>
    <name evidence="1" type="ORF">CFP56_027059</name>
</gene>
<reference evidence="1 2" key="1">
    <citation type="journal article" date="2018" name="Sci. Data">
        <title>The draft genome sequence of cork oak.</title>
        <authorList>
            <person name="Ramos A.M."/>
            <person name="Usie A."/>
            <person name="Barbosa P."/>
            <person name="Barros P.M."/>
            <person name="Capote T."/>
            <person name="Chaves I."/>
            <person name="Simoes F."/>
            <person name="Abreu I."/>
            <person name="Carrasquinho I."/>
            <person name="Faro C."/>
            <person name="Guimaraes J.B."/>
            <person name="Mendonca D."/>
            <person name="Nobrega F."/>
            <person name="Rodrigues L."/>
            <person name="Saibo N.J.M."/>
            <person name="Varela M.C."/>
            <person name="Egas C."/>
            <person name="Matos J."/>
            <person name="Miguel C.M."/>
            <person name="Oliveira M.M."/>
            <person name="Ricardo C.P."/>
            <person name="Goncalves S."/>
        </authorList>
    </citation>
    <scope>NUCLEOTIDE SEQUENCE [LARGE SCALE GENOMIC DNA]</scope>
    <source>
        <strain evidence="2">cv. HL8</strain>
    </source>
</reference>
<sequence>MYLQCYINENGDKVYTTKVRHSELVLSLTLVKLSDLKWVTLGVKWNEVDGIAKYLRYLAFVFQNLFNHFDFLFSKQKESPLGLATKSAHPARFSLMINTQGKEFFEEAIWIVANPAATSKLLIKDDFMYQMSIITKFRIKNP</sequence>
<dbReference type="GO" id="GO:0031120">
    <property type="term" value="P:snRNA pseudouridine synthesis"/>
    <property type="evidence" value="ECO:0007669"/>
    <property type="project" value="TreeGrafter"/>
</dbReference>
<dbReference type="AlphaFoldDB" id="A0AAW0JYD7"/>
<evidence type="ECO:0000313" key="2">
    <source>
        <dbReference type="Proteomes" id="UP000237347"/>
    </source>
</evidence>
<evidence type="ECO:0000313" key="1">
    <source>
        <dbReference type="EMBL" id="KAK7831757.1"/>
    </source>
</evidence>
<dbReference type="InterPro" id="IPR007264">
    <property type="entry name" value="H/ACA_rnp_Nop10"/>
</dbReference>
<dbReference type="EMBL" id="PKMF04000436">
    <property type="protein sequence ID" value="KAK7831757.1"/>
    <property type="molecule type" value="Genomic_DNA"/>
</dbReference>
<dbReference type="Proteomes" id="UP000237347">
    <property type="component" value="Unassembled WGS sequence"/>
</dbReference>
<dbReference type="GO" id="GO:0070034">
    <property type="term" value="F:telomerase RNA binding"/>
    <property type="evidence" value="ECO:0007669"/>
    <property type="project" value="TreeGrafter"/>
</dbReference>
<keyword evidence="2" id="KW-1185">Reference proteome</keyword>